<dbReference type="Pfam" id="PF07729">
    <property type="entry name" value="FCD"/>
    <property type="match status" value="1"/>
</dbReference>
<dbReference type="RefSeq" id="WP_096422928.1">
    <property type="nucleotide sequence ID" value="NZ_AP017315.1"/>
</dbReference>
<reference evidence="7" key="1">
    <citation type="submission" date="2015-12" db="EMBL/GenBank/DDBJ databases">
        <authorList>
            <person name="Shamseldin A."/>
            <person name="Moawad H."/>
            <person name="Abd El-Rahim W.M."/>
            <person name="Sadowsky M.J."/>
        </authorList>
    </citation>
    <scope>NUCLEOTIDE SEQUENCE [LARGE SCALE GENOMIC DNA]</scope>
    <source>
        <strain evidence="7">JAM AC0309</strain>
    </source>
</reference>
<gene>
    <name evidence="6" type="ORF">MalAC0309_2387</name>
</gene>
<dbReference type="Gene3D" id="1.20.120.530">
    <property type="entry name" value="GntR ligand-binding domain-like"/>
    <property type="match status" value="1"/>
</dbReference>
<dbReference type="SMART" id="SM00895">
    <property type="entry name" value="FCD"/>
    <property type="match status" value="1"/>
</dbReference>
<dbReference type="InterPro" id="IPR011711">
    <property type="entry name" value="GntR_C"/>
</dbReference>
<name>A0A0U5BRE3_9MICO</name>
<protein>
    <submittedName>
        <fullName evidence="6">Transcriptional regulator, GntR family</fullName>
    </submittedName>
</protein>
<dbReference type="SMART" id="SM00345">
    <property type="entry name" value="HTH_GNTR"/>
    <property type="match status" value="1"/>
</dbReference>
<dbReference type="GO" id="GO:0003700">
    <property type="term" value="F:DNA-binding transcription factor activity"/>
    <property type="evidence" value="ECO:0007669"/>
    <property type="project" value="InterPro"/>
</dbReference>
<evidence type="ECO:0000256" key="3">
    <source>
        <dbReference type="ARBA" id="ARBA00023163"/>
    </source>
</evidence>
<dbReference type="GO" id="GO:0003677">
    <property type="term" value="F:DNA binding"/>
    <property type="evidence" value="ECO:0007669"/>
    <property type="project" value="UniProtKB-KW"/>
</dbReference>
<reference evidence="6 7" key="2">
    <citation type="submission" date="2016-01" db="EMBL/GenBank/DDBJ databases">
        <title>Microcella alkaliphila JAM AC0309 whole genome shotgun sequence.</title>
        <authorList>
            <person name="Kurata A."/>
            <person name="Hirose Y."/>
            <person name="Kishimoto N."/>
            <person name="Kobayashi T."/>
        </authorList>
    </citation>
    <scope>NUCLEOTIDE SEQUENCE [LARGE SCALE GENOMIC DNA]</scope>
    <source>
        <strain evidence="6 7">JAM AC0309</strain>
    </source>
</reference>
<dbReference type="InterPro" id="IPR036388">
    <property type="entry name" value="WH-like_DNA-bd_sf"/>
</dbReference>
<dbReference type="KEGG" id="malk:MalAC0309_2387"/>
<keyword evidence="3" id="KW-0804">Transcription</keyword>
<keyword evidence="1" id="KW-0805">Transcription regulation</keyword>
<dbReference type="EMBL" id="AP017315">
    <property type="protein sequence ID" value="BAU33228.1"/>
    <property type="molecule type" value="Genomic_DNA"/>
</dbReference>
<dbReference type="PANTHER" id="PTHR43537:SF24">
    <property type="entry name" value="GLUCONATE OPERON TRANSCRIPTIONAL REPRESSOR"/>
    <property type="match status" value="1"/>
</dbReference>
<accession>A0A0U5BRE3</accession>
<dbReference type="PANTHER" id="PTHR43537">
    <property type="entry name" value="TRANSCRIPTIONAL REGULATOR, GNTR FAMILY"/>
    <property type="match status" value="1"/>
</dbReference>
<evidence type="ECO:0000256" key="4">
    <source>
        <dbReference type="SAM" id="MobiDB-lite"/>
    </source>
</evidence>
<proteinExistence type="predicted"/>
<dbReference type="PROSITE" id="PS50949">
    <property type="entry name" value="HTH_GNTR"/>
    <property type="match status" value="1"/>
</dbReference>
<evidence type="ECO:0000256" key="1">
    <source>
        <dbReference type="ARBA" id="ARBA00023015"/>
    </source>
</evidence>
<dbReference type="SUPFAM" id="SSF48008">
    <property type="entry name" value="GntR ligand-binding domain-like"/>
    <property type="match status" value="1"/>
</dbReference>
<dbReference type="InterPro" id="IPR000524">
    <property type="entry name" value="Tscrpt_reg_HTH_GntR"/>
</dbReference>
<dbReference type="InterPro" id="IPR008920">
    <property type="entry name" value="TF_FadR/GntR_C"/>
</dbReference>
<dbReference type="CDD" id="cd07377">
    <property type="entry name" value="WHTH_GntR"/>
    <property type="match status" value="1"/>
</dbReference>
<dbReference type="OrthoDB" id="9816161at2"/>
<feature type="region of interest" description="Disordered" evidence="4">
    <location>
        <begin position="218"/>
        <end position="240"/>
    </location>
</feature>
<dbReference type="InterPro" id="IPR036390">
    <property type="entry name" value="WH_DNA-bd_sf"/>
</dbReference>
<dbReference type="SUPFAM" id="SSF46785">
    <property type="entry name" value="Winged helix' DNA-binding domain"/>
    <property type="match status" value="1"/>
</dbReference>
<dbReference type="AlphaFoldDB" id="A0A0U5BRE3"/>
<evidence type="ECO:0000259" key="5">
    <source>
        <dbReference type="PROSITE" id="PS50949"/>
    </source>
</evidence>
<feature type="domain" description="HTH gntR-type" evidence="5">
    <location>
        <begin position="15"/>
        <end position="82"/>
    </location>
</feature>
<dbReference type="Proteomes" id="UP000218965">
    <property type="component" value="Chromosome"/>
</dbReference>
<evidence type="ECO:0000313" key="7">
    <source>
        <dbReference type="Proteomes" id="UP000218965"/>
    </source>
</evidence>
<evidence type="ECO:0000313" key="6">
    <source>
        <dbReference type="EMBL" id="BAU33228.1"/>
    </source>
</evidence>
<evidence type="ECO:0000256" key="2">
    <source>
        <dbReference type="ARBA" id="ARBA00023125"/>
    </source>
</evidence>
<dbReference type="Pfam" id="PF00392">
    <property type="entry name" value="GntR"/>
    <property type="match status" value="1"/>
</dbReference>
<dbReference type="Gene3D" id="1.10.10.10">
    <property type="entry name" value="Winged helix-like DNA-binding domain superfamily/Winged helix DNA-binding domain"/>
    <property type="match status" value="1"/>
</dbReference>
<sequence>MSALDQPARGPSRDGNASARVADALRDAISAGTYPPGSRLRQEEIAARFGASRVPVREALKILESDGLVTLVANTGAWVSRLTLAECEEVYQTRERVEPLLLRLSAPGLTPVDIDRLEQFAERMAQTSDVEEFLRLDRDFHAATYAGADTLVLGDLVRRLWNTTQPYRRAYTLLIDAHSQRIVHDEHHMIVTALRDGDLDTAERVIEGHIRRTRRLLAQHPEVFSPSETTDHPAPARVDE</sequence>
<organism evidence="6 7">
    <name type="scientific">Microcella alkaliphila</name>
    <dbReference type="NCBI Taxonomy" id="279828"/>
    <lineage>
        <taxon>Bacteria</taxon>
        <taxon>Bacillati</taxon>
        <taxon>Actinomycetota</taxon>
        <taxon>Actinomycetes</taxon>
        <taxon>Micrococcales</taxon>
        <taxon>Microbacteriaceae</taxon>
        <taxon>Microcella</taxon>
    </lineage>
</organism>
<keyword evidence="2" id="KW-0238">DNA-binding</keyword>
<dbReference type="PRINTS" id="PR00035">
    <property type="entry name" value="HTHGNTR"/>
</dbReference>